<feature type="region of interest" description="Disordered" evidence="1">
    <location>
        <begin position="251"/>
        <end position="288"/>
    </location>
</feature>
<dbReference type="InterPro" id="IPR003870">
    <property type="entry name" value="DUF222"/>
</dbReference>
<dbReference type="Gene3D" id="1.10.30.50">
    <property type="match status" value="1"/>
</dbReference>
<reference evidence="4" key="1">
    <citation type="journal article" date="2019" name="Int. J. Syst. Evol. Microbiol.">
        <title>The Global Catalogue of Microorganisms (GCM) 10K type strain sequencing project: providing services to taxonomists for standard genome sequencing and annotation.</title>
        <authorList>
            <consortium name="The Broad Institute Genomics Platform"/>
            <consortium name="The Broad Institute Genome Sequencing Center for Infectious Disease"/>
            <person name="Wu L."/>
            <person name="Ma J."/>
        </authorList>
    </citation>
    <scope>NUCLEOTIDE SEQUENCE [LARGE SCALE GENOMIC DNA]</scope>
    <source>
        <strain evidence="4">JCM 19129</strain>
    </source>
</reference>
<organism evidence="3 4">
    <name type="scientific">Nesterenkonia rhizosphaerae</name>
    <dbReference type="NCBI Taxonomy" id="1348272"/>
    <lineage>
        <taxon>Bacteria</taxon>
        <taxon>Bacillati</taxon>
        <taxon>Actinomycetota</taxon>
        <taxon>Actinomycetes</taxon>
        <taxon>Micrococcales</taxon>
        <taxon>Micrococcaceae</taxon>
        <taxon>Nesterenkonia</taxon>
    </lineage>
</organism>
<name>A0ABP9FYX3_9MICC</name>
<gene>
    <name evidence="3" type="ORF">GCM10025790_19610</name>
</gene>
<comment type="caution">
    <text evidence="3">The sequence shown here is derived from an EMBL/GenBank/DDBJ whole genome shotgun (WGS) entry which is preliminary data.</text>
</comment>
<evidence type="ECO:0000259" key="2">
    <source>
        <dbReference type="SMART" id="SM00507"/>
    </source>
</evidence>
<evidence type="ECO:0000256" key="1">
    <source>
        <dbReference type="SAM" id="MobiDB-lite"/>
    </source>
</evidence>
<dbReference type="InterPro" id="IPR003615">
    <property type="entry name" value="HNH_nuc"/>
</dbReference>
<dbReference type="SMART" id="SM00507">
    <property type="entry name" value="HNHc"/>
    <property type="match status" value="1"/>
</dbReference>
<dbReference type="Pfam" id="PF02720">
    <property type="entry name" value="DUF222"/>
    <property type="match status" value="1"/>
</dbReference>
<dbReference type="Proteomes" id="UP001500368">
    <property type="component" value="Unassembled WGS sequence"/>
</dbReference>
<sequence>MTVRRAEAHQVSILVDYVQAFCRTRADERERRYQDFISLGMDQSASALKKQEHREARTDESAALLYAARAMRTSEYRASALFSASSHARTALPNVWQAFLSGKITSTALSRISRTSRDRLCDKSSRADLDALAPEYAEHHRPRELERWLTRFTAVAEPENAADRCQRELDQRTVSVRPADDFENMSWFSALLPTPTAVAIKRRLDAVARSPQQPVPYDPITAALSASATRKAHIRECIAAYRGLTTPRDIWTGEPLRGGTPKTPEEPTIVSLPPSPESLTAESLPTTYHDGDTRTLAQRAADQLSAWILNGRSESAITIDAHIGLLVAEETLTGESNHPAISRDRSHTLPAEAALNLIKDPAVVTTWHELRVTPHHQDNFQRKDPPPLGPSAQEYDTLSHQYLGRFPPERLRQAIWFRDGTCQVPGCTVPAENCDIDHVQPHPEGPTRGDNLQALCRRHHRIKTAGFDVLITQPGSGIHRATAETLIPRTAESQHRITNTASGSRHR</sequence>
<proteinExistence type="predicted"/>
<evidence type="ECO:0000313" key="4">
    <source>
        <dbReference type="Proteomes" id="UP001500368"/>
    </source>
</evidence>
<accession>A0ABP9FYX3</accession>
<dbReference type="EMBL" id="BAABLW010000007">
    <property type="protein sequence ID" value="GAA4922673.1"/>
    <property type="molecule type" value="Genomic_DNA"/>
</dbReference>
<keyword evidence="4" id="KW-1185">Reference proteome</keyword>
<feature type="domain" description="HNH nuclease" evidence="2">
    <location>
        <begin position="410"/>
        <end position="461"/>
    </location>
</feature>
<evidence type="ECO:0000313" key="3">
    <source>
        <dbReference type="EMBL" id="GAA4922673.1"/>
    </source>
</evidence>
<protein>
    <recommendedName>
        <fullName evidence="2">HNH nuclease domain-containing protein</fullName>
    </recommendedName>
</protein>
<dbReference type="CDD" id="cd00085">
    <property type="entry name" value="HNHc"/>
    <property type="match status" value="1"/>
</dbReference>
<feature type="compositionally biased region" description="Polar residues" evidence="1">
    <location>
        <begin position="277"/>
        <end position="286"/>
    </location>
</feature>